<organism evidence="3 4">
    <name type="scientific">Pectinatus haikarae</name>
    <dbReference type="NCBI Taxonomy" id="349096"/>
    <lineage>
        <taxon>Bacteria</taxon>
        <taxon>Bacillati</taxon>
        <taxon>Bacillota</taxon>
        <taxon>Negativicutes</taxon>
        <taxon>Selenomonadales</taxon>
        <taxon>Selenomonadaceae</taxon>
        <taxon>Pectinatus</taxon>
    </lineage>
</organism>
<dbReference type="RefSeq" id="WP_307225094.1">
    <property type="nucleotide sequence ID" value="NZ_CP116940.1"/>
</dbReference>
<dbReference type="PANTHER" id="PTHR43364:SF4">
    <property type="entry name" value="NAD(P)-LINKED OXIDOREDUCTASE SUPERFAMILY PROTEIN"/>
    <property type="match status" value="1"/>
</dbReference>
<gene>
    <name evidence="3" type="ORF">J2S01_002498</name>
</gene>
<evidence type="ECO:0000256" key="1">
    <source>
        <dbReference type="ARBA" id="ARBA00023002"/>
    </source>
</evidence>
<dbReference type="InterPro" id="IPR050523">
    <property type="entry name" value="AKR_Detox_Biosynth"/>
</dbReference>
<evidence type="ECO:0000259" key="2">
    <source>
        <dbReference type="Pfam" id="PF00248"/>
    </source>
</evidence>
<dbReference type="PRINTS" id="PR00069">
    <property type="entry name" value="ALDKETRDTASE"/>
</dbReference>
<proteinExistence type="predicted"/>
<feature type="domain" description="NADP-dependent oxidoreductase" evidence="2">
    <location>
        <begin position="17"/>
        <end position="319"/>
    </location>
</feature>
<dbReference type="InterPro" id="IPR020471">
    <property type="entry name" value="AKR"/>
</dbReference>
<evidence type="ECO:0000313" key="4">
    <source>
        <dbReference type="Proteomes" id="UP001239167"/>
    </source>
</evidence>
<dbReference type="Gene3D" id="3.20.20.100">
    <property type="entry name" value="NADP-dependent oxidoreductase domain"/>
    <property type="match status" value="1"/>
</dbReference>
<dbReference type="EMBL" id="JAUSUE010000021">
    <property type="protein sequence ID" value="MDQ0204765.1"/>
    <property type="molecule type" value="Genomic_DNA"/>
</dbReference>
<evidence type="ECO:0000313" key="3">
    <source>
        <dbReference type="EMBL" id="MDQ0204765.1"/>
    </source>
</evidence>
<sequence>MEYRFFGRTGIKVSSFCLGTGALGNWGNKNEEECIRIVNEAIANGINFIDTADVYSGGETEKILGKALKGQRTEVILGTKGGLPMGNGQNQKGSSKIWIRRAVEGSLRRLQTDYVDLYQLHVPDPYTDIEETLEVLTDLVKEGKIRYIGTSSFQAWQIVEAQWVSERRNLVRFVSEQPPYSIINRSVELDVLAAADKYGLGVLVWSPLSGGLLTGKYIMGQQASADSRAVRIKGSPLADRVNPERQENRVKFEVINQLKEIADQAGMTLAHMAMAFTQEHPSVTASIIGPRTPAQLHEILKGSNIRLNFDILDKIDSIVAPGKTLDDLERGWAPEWLSHQRRYAAAK</sequence>
<dbReference type="Proteomes" id="UP001239167">
    <property type="component" value="Unassembled WGS sequence"/>
</dbReference>
<protein>
    <submittedName>
        <fullName evidence="3">Aryl-alcohol dehydrogenase-like predicted oxidoreductase</fullName>
    </submittedName>
</protein>
<dbReference type="InterPro" id="IPR036812">
    <property type="entry name" value="NAD(P)_OxRdtase_dom_sf"/>
</dbReference>
<dbReference type="PANTHER" id="PTHR43364">
    <property type="entry name" value="NADH-SPECIFIC METHYLGLYOXAL REDUCTASE-RELATED"/>
    <property type="match status" value="1"/>
</dbReference>
<accession>A0ABT9YB99</accession>
<keyword evidence="1" id="KW-0560">Oxidoreductase</keyword>
<dbReference type="Pfam" id="PF00248">
    <property type="entry name" value="Aldo_ket_red"/>
    <property type="match status" value="1"/>
</dbReference>
<name>A0ABT9YB99_9FIRM</name>
<reference evidence="3 4" key="1">
    <citation type="submission" date="2023-07" db="EMBL/GenBank/DDBJ databases">
        <title>Genomic Encyclopedia of Type Strains, Phase IV (KMG-IV): sequencing the most valuable type-strain genomes for metagenomic binning, comparative biology and taxonomic classification.</title>
        <authorList>
            <person name="Goeker M."/>
        </authorList>
    </citation>
    <scope>NUCLEOTIDE SEQUENCE [LARGE SCALE GENOMIC DNA]</scope>
    <source>
        <strain evidence="3 4">DSM 16980</strain>
    </source>
</reference>
<dbReference type="InterPro" id="IPR023210">
    <property type="entry name" value="NADP_OxRdtase_dom"/>
</dbReference>
<dbReference type="SUPFAM" id="SSF51430">
    <property type="entry name" value="NAD(P)-linked oxidoreductase"/>
    <property type="match status" value="1"/>
</dbReference>
<keyword evidence="4" id="KW-1185">Reference proteome</keyword>
<comment type="caution">
    <text evidence="3">The sequence shown here is derived from an EMBL/GenBank/DDBJ whole genome shotgun (WGS) entry which is preliminary data.</text>
</comment>